<reference evidence="1 2" key="1">
    <citation type="submission" date="2012-02" db="EMBL/GenBank/DDBJ databases">
        <title>Complete sequence of chromosome of Singulisphaera acidiphila DSM 18658.</title>
        <authorList>
            <consortium name="US DOE Joint Genome Institute (JGI-PGF)"/>
            <person name="Lucas S."/>
            <person name="Copeland A."/>
            <person name="Lapidus A."/>
            <person name="Glavina del Rio T."/>
            <person name="Dalin E."/>
            <person name="Tice H."/>
            <person name="Bruce D."/>
            <person name="Goodwin L."/>
            <person name="Pitluck S."/>
            <person name="Peters L."/>
            <person name="Ovchinnikova G."/>
            <person name="Chertkov O."/>
            <person name="Kyrpides N."/>
            <person name="Mavromatis K."/>
            <person name="Ivanova N."/>
            <person name="Brettin T."/>
            <person name="Detter J.C."/>
            <person name="Han C."/>
            <person name="Larimer F."/>
            <person name="Land M."/>
            <person name="Hauser L."/>
            <person name="Markowitz V."/>
            <person name="Cheng J.-F."/>
            <person name="Hugenholtz P."/>
            <person name="Woyke T."/>
            <person name="Wu D."/>
            <person name="Tindall B."/>
            <person name="Pomrenke H."/>
            <person name="Brambilla E."/>
            <person name="Klenk H.-P."/>
            <person name="Eisen J.A."/>
        </authorList>
    </citation>
    <scope>NUCLEOTIDE SEQUENCE [LARGE SCALE GENOMIC DNA]</scope>
    <source>
        <strain evidence="2">ATCC BAA-1392 / DSM 18658 / VKM B-2454 / MOB10</strain>
    </source>
</reference>
<evidence type="ECO:0000313" key="1">
    <source>
        <dbReference type="EMBL" id="AGA29379.1"/>
    </source>
</evidence>
<evidence type="ECO:0000313" key="2">
    <source>
        <dbReference type="Proteomes" id="UP000010798"/>
    </source>
</evidence>
<accession>L0DJ42</accession>
<name>L0DJ42_SINAD</name>
<dbReference type="NCBIfam" id="NF003700">
    <property type="entry name" value="PRK05313.1"/>
    <property type="match status" value="1"/>
</dbReference>
<dbReference type="eggNOG" id="COG2848">
    <property type="taxonomic scope" value="Bacteria"/>
</dbReference>
<gene>
    <name evidence="1" type="ordered locus">Sinac_5227</name>
</gene>
<dbReference type="EMBL" id="CP003364">
    <property type="protein sequence ID" value="AGA29379.1"/>
    <property type="molecule type" value="Genomic_DNA"/>
</dbReference>
<dbReference type="OrthoDB" id="9763001at2"/>
<dbReference type="AlphaFoldDB" id="L0DJ42"/>
<dbReference type="Proteomes" id="UP000010798">
    <property type="component" value="Chromosome"/>
</dbReference>
<dbReference type="Pfam" id="PF05167">
    <property type="entry name" value="DUF711"/>
    <property type="match status" value="1"/>
</dbReference>
<dbReference type="HOGENOM" id="CLU_048704_0_0_0"/>
<dbReference type="CDD" id="cd08025">
    <property type="entry name" value="RNR_PFL_like_DUF711"/>
    <property type="match status" value="1"/>
</dbReference>
<keyword evidence="2" id="KW-1185">Reference proteome</keyword>
<organism evidence="1 2">
    <name type="scientific">Singulisphaera acidiphila (strain ATCC BAA-1392 / DSM 18658 / VKM B-2454 / MOB10)</name>
    <dbReference type="NCBI Taxonomy" id="886293"/>
    <lineage>
        <taxon>Bacteria</taxon>
        <taxon>Pseudomonadati</taxon>
        <taxon>Planctomycetota</taxon>
        <taxon>Planctomycetia</taxon>
        <taxon>Isosphaerales</taxon>
        <taxon>Isosphaeraceae</taxon>
        <taxon>Singulisphaera</taxon>
    </lineage>
</organism>
<dbReference type="PANTHER" id="PTHR37560">
    <property type="entry name" value="UPF0210 PROTEIN SPR0218"/>
    <property type="match status" value="1"/>
</dbReference>
<proteinExistence type="predicted"/>
<dbReference type="Gene3D" id="3.20.70.20">
    <property type="match status" value="1"/>
</dbReference>
<dbReference type="SUPFAM" id="SSF51998">
    <property type="entry name" value="PFL-like glycyl radical enzymes"/>
    <property type="match status" value="1"/>
</dbReference>
<dbReference type="KEGG" id="saci:Sinac_5227"/>
<dbReference type="InterPro" id="IPR007841">
    <property type="entry name" value="UPF0210"/>
</dbReference>
<sequence>MHRTEDVLSTLGMIRQHKLDVRTVTMGIDLQPCASPDITVLCGRIRERLLKFAGRLRAVCLEVEGRYGIPIVNRRIAVSPIAAVAAGHTAEGYLAVARTLDAVAAEVEVDLVGGFTALVQKGSTDGDRRLIEALPEVLSTTQRVCASVNVGTTAAGINMDAILALGHVLKDTAERTRDHDGFGCAKLVIFANAPTDNPFMAGAFHGVGEPDCVINIGVSGPGVVKAGIEDLLAHSSTRLTLGEIAEEIKSTAFRVTRVGELIGREVASRLGVPFGIVDLSLAPTPQLGDSVGEILQAMGVVRIGAPGSTAALALLNDAVKKGGSFASSSVGGLSGAFVAVSEDSALAKAVEVGDLTLAKLEAMTAVCSVGLDMIAVPGDTDAETLAALIADEVAIGVINHKTTAVRVIPVPGKVAGERAVFGGLFGEMAILPIHAAGGSTAFVRHGGRIPAPLSSLRN</sequence>
<dbReference type="PANTHER" id="PTHR37560:SF1">
    <property type="entry name" value="UPF0210 PROTEIN MJ1665"/>
    <property type="match status" value="1"/>
</dbReference>
<dbReference type="RefSeq" id="WP_015248482.1">
    <property type="nucleotide sequence ID" value="NC_019892.1"/>
</dbReference>
<dbReference type="STRING" id="886293.Sinac_5227"/>
<protein>
    <submittedName>
        <fullName evidence="1">Uncharacterized protein</fullName>
    </submittedName>
</protein>